<feature type="transmembrane region" description="Helical" evidence="1">
    <location>
        <begin position="80"/>
        <end position="103"/>
    </location>
</feature>
<dbReference type="EMBL" id="LUGH01001564">
    <property type="protein sequence ID" value="OBZ80966.1"/>
    <property type="molecule type" value="Genomic_DNA"/>
</dbReference>
<reference evidence="2 3" key="1">
    <citation type="submission" date="2016-03" db="EMBL/GenBank/DDBJ databases">
        <title>Choanephora cucurbitarum.</title>
        <authorList>
            <person name="Min B."/>
            <person name="Park H."/>
            <person name="Park J.-H."/>
            <person name="Shin H.-D."/>
            <person name="Choi I.-G."/>
        </authorList>
    </citation>
    <scope>NUCLEOTIDE SEQUENCE [LARGE SCALE GENOMIC DNA]</scope>
    <source>
        <strain evidence="2 3">KUS-F28377</strain>
    </source>
</reference>
<proteinExistence type="predicted"/>
<keyword evidence="1" id="KW-1133">Transmembrane helix</keyword>
<dbReference type="InParanoid" id="A0A1C7MWY1"/>
<sequence length="109" mass="12725">MFTHSIQNLLQVIERSRAVVKDVQLEIEDEDLLDRLNGNQHHYGLHDNQSIDLETCLLLFRFTLDRIKQSRLPLVLLTKLYLEVMMLVIASNAILSFRSLFLLGDYLIL</sequence>
<keyword evidence="3" id="KW-1185">Reference proteome</keyword>
<dbReference type="AlphaFoldDB" id="A0A1C7MWY1"/>
<accession>A0A1C7MWY1</accession>
<protein>
    <submittedName>
        <fullName evidence="2">Uncharacterized protein</fullName>
    </submittedName>
</protein>
<evidence type="ECO:0000313" key="2">
    <source>
        <dbReference type="EMBL" id="OBZ80966.1"/>
    </source>
</evidence>
<comment type="caution">
    <text evidence="2">The sequence shown here is derived from an EMBL/GenBank/DDBJ whole genome shotgun (WGS) entry which is preliminary data.</text>
</comment>
<dbReference type="Proteomes" id="UP000093000">
    <property type="component" value="Unassembled WGS sequence"/>
</dbReference>
<organism evidence="2 3">
    <name type="scientific">Choanephora cucurbitarum</name>
    <dbReference type="NCBI Taxonomy" id="101091"/>
    <lineage>
        <taxon>Eukaryota</taxon>
        <taxon>Fungi</taxon>
        <taxon>Fungi incertae sedis</taxon>
        <taxon>Mucoromycota</taxon>
        <taxon>Mucoromycotina</taxon>
        <taxon>Mucoromycetes</taxon>
        <taxon>Mucorales</taxon>
        <taxon>Mucorineae</taxon>
        <taxon>Choanephoraceae</taxon>
        <taxon>Choanephoroideae</taxon>
        <taxon>Choanephora</taxon>
    </lineage>
</organism>
<evidence type="ECO:0000256" key="1">
    <source>
        <dbReference type="SAM" id="Phobius"/>
    </source>
</evidence>
<gene>
    <name evidence="2" type="ORF">A0J61_10985</name>
</gene>
<name>A0A1C7MWY1_9FUNG</name>
<keyword evidence="1" id="KW-0472">Membrane</keyword>
<keyword evidence="1" id="KW-0812">Transmembrane</keyword>
<evidence type="ECO:0000313" key="3">
    <source>
        <dbReference type="Proteomes" id="UP000093000"/>
    </source>
</evidence>